<dbReference type="Gene3D" id="3.40.30.10">
    <property type="entry name" value="Glutaredoxin"/>
    <property type="match status" value="1"/>
</dbReference>
<keyword evidence="4" id="KW-1185">Reference proteome</keyword>
<dbReference type="PROSITE" id="PS51257">
    <property type="entry name" value="PROKAR_LIPOPROTEIN"/>
    <property type="match status" value="1"/>
</dbReference>
<keyword evidence="1" id="KW-0732">Signal</keyword>
<dbReference type="InterPro" id="IPR036249">
    <property type="entry name" value="Thioredoxin-like_sf"/>
</dbReference>
<dbReference type="Proteomes" id="UP000324595">
    <property type="component" value="Unassembled WGS sequence"/>
</dbReference>
<dbReference type="GO" id="GO:0016491">
    <property type="term" value="F:oxidoreductase activity"/>
    <property type="evidence" value="ECO:0007669"/>
    <property type="project" value="InterPro"/>
</dbReference>
<dbReference type="AlphaFoldDB" id="A0A5D3YH87"/>
<dbReference type="PANTHER" id="PTHR42852">
    <property type="entry name" value="THIOL:DISULFIDE INTERCHANGE PROTEIN DSBE"/>
    <property type="match status" value="1"/>
</dbReference>
<comment type="caution">
    <text evidence="3">The sequence shown here is derived from an EMBL/GenBank/DDBJ whole genome shotgun (WGS) entry which is preliminary data.</text>
</comment>
<dbReference type="InterPro" id="IPR050553">
    <property type="entry name" value="Thioredoxin_ResA/DsbE_sf"/>
</dbReference>
<proteinExistence type="predicted"/>
<gene>
    <name evidence="3" type="ORF">LX73_2147</name>
</gene>
<evidence type="ECO:0000313" key="3">
    <source>
        <dbReference type="EMBL" id="TYP92781.1"/>
    </source>
</evidence>
<evidence type="ECO:0000313" key="4">
    <source>
        <dbReference type="Proteomes" id="UP000324595"/>
    </source>
</evidence>
<dbReference type="InterPro" id="IPR013766">
    <property type="entry name" value="Thioredoxin_domain"/>
</dbReference>
<dbReference type="PANTHER" id="PTHR42852:SF17">
    <property type="entry name" value="THIOREDOXIN-LIKE PROTEIN HI_1115"/>
    <property type="match status" value="1"/>
</dbReference>
<evidence type="ECO:0000256" key="1">
    <source>
        <dbReference type="SAM" id="SignalP"/>
    </source>
</evidence>
<dbReference type="EMBL" id="VNHY01000003">
    <property type="protein sequence ID" value="TYP92781.1"/>
    <property type="molecule type" value="Genomic_DNA"/>
</dbReference>
<dbReference type="PROSITE" id="PS51352">
    <property type="entry name" value="THIOREDOXIN_2"/>
    <property type="match status" value="1"/>
</dbReference>
<sequence>MLMNKRLQYLFLFSALSVVLSACSVSPTPKSVSGQYRGVIQSPGGELAFPIHLKANDKSLSGFVVNGADTAAFDEVKLKGDSLIMGYSYYDSYLKATVQSDGSLAGQWARRSEGGDYISMDFSAEKGKTYRYETESPESYPFDGEWQATFKEEDGTTFPAHGNFVSQPGGKLYGTFQTETGDYRFLDGVFTDSTFTLSTFDGPHAFLFKGKLQPGGTIEGDFWSKDTYHATWTAQKGENTLRNPLQISAEQAVGNHVTFSFPDLNGDTVSSADPKFVNKPMLVYLFGSWCPNCADEARMLRKLYAQEYRDTELQIVGLAFEYTGNFQKDADVVSRYKKRFNIPWTLLISGTSDKDKAAEQLPFLDQIISYPTSIFVDRNHNIEAIHVGFNGPATGSTYYNEIQRYKAHINAILE</sequence>
<feature type="chain" id="PRO_5022968915" evidence="1">
    <location>
        <begin position="23"/>
        <end position="414"/>
    </location>
</feature>
<dbReference type="InterPro" id="IPR013740">
    <property type="entry name" value="Redoxin"/>
</dbReference>
<protein>
    <submittedName>
        <fullName evidence="3">Peroxiredoxin</fullName>
    </submittedName>
</protein>
<accession>A0A5D3YH87</accession>
<dbReference type="CDD" id="cd02966">
    <property type="entry name" value="TlpA_like_family"/>
    <property type="match status" value="1"/>
</dbReference>
<reference evidence="3 4" key="1">
    <citation type="submission" date="2019-07" db="EMBL/GenBank/DDBJ databases">
        <title>Genomic Encyclopedia of Archaeal and Bacterial Type Strains, Phase II (KMG-II): from individual species to whole genera.</title>
        <authorList>
            <person name="Goeker M."/>
        </authorList>
    </citation>
    <scope>NUCLEOTIDE SEQUENCE [LARGE SCALE GENOMIC DNA]</scope>
    <source>
        <strain evidence="3 4">DSM 21935</strain>
    </source>
</reference>
<feature type="signal peptide" evidence="1">
    <location>
        <begin position="1"/>
        <end position="22"/>
    </location>
</feature>
<dbReference type="SUPFAM" id="SSF52833">
    <property type="entry name" value="Thioredoxin-like"/>
    <property type="match status" value="1"/>
</dbReference>
<evidence type="ECO:0000259" key="2">
    <source>
        <dbReference type="PROSITE" id="PS51352"/>
    </source>
</evidence>
<feature type="domain" description="Thioredoxin" evidence="2">
    <location>
        <begin position="250"/>
        <end position="407"/>
    </location>
</feature>
<organism evidence="3 4">
    <name type="scientific">Fodinibius salinus</name>
    <dbReference type="NCBI Taxonomy" id="860790"/>
    <lineage>
        <taxon>Bacteria</taxon>
        <taxon>Pseudomonadati</taxon>
        <taxon>Balneolota</taxon>
        <taxon>Balneolia</taxon>
        <taxon>Balneolales</taxon>
        <taxon>Balneolaceae</taxon>
        <taxon>Fodinibius</taxon>
    </lineage>
</organism>
<dbReference type="Pfam" id="PF08534">
    <property type="entry name" value="Redoxin"/>
    <property type="match status" value="1"/>
</dbReference>
<name>A0A5D3YH87_9BACT</name>